<protein>
    <submittedName>
        <fullName evidence="3">Asteroid homolog 1</fullName>
    </submittedName>
</protein>
<dbReference type="InterPro" id="IPR026832">
    <property type="entry name" value="Asteroid"/>
</dbReference>
<sequence>MGVKGLSSLLKDYSQIYQDIRFRDSKLLVDGTNLAYNLYDMANLDQNHGGEYLAYQVQIQALFKALIDCEIKAYVVIDGGSGTSDIKLDTRMDRQRARLENIPAALKGKKMGIFPPSIMSVFEQTLNDMKVPLVKCFGEADGQLAALAKEWSFPVLSGDTDFFIYALPKGVLPLHNFQWDSVKRTEASSYIPCKLYTTSSFCTFFNINDQLLPVFASLAWNDYVNLRDESTRWAGGSAPGRPTMPQRASRLEGLLSWLGARNDRTTEDTLTAAMADMSQQARREVQKSMLEYRLPSSSLRGFFSEGTVPPLPAELSWVPEWVRASLTRGGLGADILMHRRKILRIQVESSNLKSSNLTSRPIRQVLYGVLLAQGGAEMASAEQSDEKLAFSVVSGRCSTAFADRTVRLRVCLETLGVEEETLEGVPAHLRLPVAVTCYWLRRASPEPRLLKALLMVVVQGELMRQIGTAGWQGYTNHHSQPLDGIVAHRFNQWQACLKDASQLNLLLCKPLPEPHYAW</sequence>
<accession>A0A8C5AA21</accession>
<keyword evidence="4" id="KW-1185">Reference proteome</keyword>
<dbReference type="PANTHER" id="PTHR15665:SF1">
    <property type="entry name" value="PROTEIN ASTEROID HOMOLOG 1"/>
    <property type="match status" value="1"/>
</dbReference>
<dbReference type="InterPro" id="IPR029060">
    <property type="entry name" value="PIN-like_dom_sf"/>
</dbReference>
<reference evidence="3" key="1">
    <citation type="submission" date="2025-08" db="UniProtKB">
        <authorList>
            <consortium name="Ensembl"/>
        </authorList>
    </citation>
    <scope>IDENTIFICATION</scope>
</reference>
<dbReference type="InterPro" id="IPR006085">
    <property type="entry name" value="XPG_DNA_repair_N"/>
</dbReference>
<dbReference type="SUPFAM" id="SSF88723">
    <property type="entry name" value="PIN domain-like"/>
    <property type="match status" value="1"/>
</dbReference>
<gene>
    <name evidence="3" type="primary">ASTE1</name>
</gene>
<dbReference type="AlphaFoldDB" id="A0A8C5AA21"/>
<dbReference type="SMART" id="SM00485">
    <property type="entry name" value="XPGN"/>
    <property type="match status" value="1"/>
</dbReference>
<dbReference type="Gene3D" id="3.40.50.1010">
    <property type="entry name" value="5'-nuclease"/>
    <property type="match status" value="1"/>
</dbReference>
<organism evidence="3 4">
    <name type="scientific">Gadus morhua</name>
    <name type="common">Atlantic cod</name>
    <dbReference type="NCBI Taxonomy" id="8049"/>
    <lineage>
        <taxon>Eukaryota</taxon>
        <taxon>Metazoa</taxon>
        <taxon>Chordata</taxon>
        <taxon>Craniata</taxon>
        <taxon>Vertebrata</taxon>
        <taxon>Euteleostomi</taxon>
        <taxon>Actinopterygii</taxon>
        <taxon>Neopterygii</taxon>
        <taxon>Teleostei</taxon>
        <taxon>Neoteleostei</taxon>
        <taxon>Acanthomorphata</taxon>
        <taxon>Zeiogadaria</taxon>
        <taxon>Gadariae</taxon>
        <taxon>Gadiformes</taxon>
        <taxon>Gadoidei</taxon>
        <taxon>Gadidae</taxon>
        <taxon>Gadus</taxon>
    </lineage>
</organism>
<comment type="similarity">
    <text evidence="1">Belongs to the asteroid family.</text>
</comment>
<dbReference type="GeneTree" id="ENSGT00390000010145"/>
<evidence type="ECO:0000259" key="2">
    <source>
        <dbReference type="SMART" id="SM00485"/>
    </source>
</evidence>
<evidence type="ECO:0000313" key="3">
    <source>
        <dbReference type="Ensembl" id="ENSGMOP00000027842.1"/>
    </source>
</evidence>
<evidence type="ECO:0000256" key="1">
    <source>
        <dbReference type="ARBA" id="ARBA00007398"/>
    </source>
</evidence>
<reference evidence="3" key="2">
    <citation type="submission" date="2025-09" db="UniProtKB">
        <authorList>
            <consortium name="Ensembl"/>
        </authorList>
    </citation>
    <scope>IDENTIFICATION</scope>
</reference>
<name>A0A8C5AA21_GADMO</name>
<dbReference type="Ensembl" id="ENSGMOT00000061675.1">
    <property type="protein sequence ID" value="ENSGMOP00000027842.1"/>
    <property type="gene ID" value="ENSGMOG00000024282.1"/>
</dbReference>
<evidence type="ECO:0000313" key="4">
    <source>
        <dbReference type="Proteomes" id="UP000694546"/>
    </source>
</evidence>
<dbReference type="Proteomes" id="UP000694546">
    <property type="component" value="Chromosome 6"/>
</dbReference>
<dbReference type="PANTHER" id="PTHR15665">
    <property type="entry name" value="ASTEROID PROTEIN"/>
    <property type="match status" value="1"/>
</dbReference>
<feature type="domain" description="XPG N-terminal" evidence="2">
    <location>
        <begin position="1"/>
        <end position="101"/>
    </location>
</feature>
<proteinExistence type="inferred from homology"/>